<evidence type="ECO:0000256" key="7">
    <source>
        <dbReference type="ARBA" id="ARBA00022958"/>
    </source>
</evidence>
<reference evidence="13" key="1">
    <citation type="submission" date="2020-12" db="EMBL/GenBank/DDBJ databases">
        <title>Clostridium thailandense sp. nov., a novel acetogenic bacterium isolated from peat land soil in Thailand.</title>
        <authorList>
            <person name="Chaikitkaew S."/>
            <person name="Birkeland N.K."/>
        </authorList>
    </citation>
    <scope>NUCLEOTIDE SEQUENCE</scope>
    <source>
        <strain evidence="13">DSM 17425</strain>
    </source>
</reference>
<name>A0A934HSV9_9CLOT</name>
<protein>
    <recommendedName>
        <fullName evidence="11">Potassium-transporting ATPase KdpC subunit</fullName>
    </recommendedName>
    <alternativeName>
        <fullName evidence="11">ATP phosphohydrolase [potassium-transporting] C chain</fullName>
    </alternativeName>
    <alternativeName>
        <fullName evidence="11">Potassium-binding and translocating subunit C</fullName>
    </alternativeName>
    <alternativeName>
        <fullName evidence="11">Potassium-translocating ATPase C chain</fullName>
    </alternativeName>
</protein>
<dbReference type="AlphaFoldDB" id="A0A934HSV9"/>
<dbReference type="NCBIfam" id="NF010600">
    <property type="entry name" value="PRK13995.1"/>
    <property type="match status" value="1"/>
</dbReference>
<keyword evidence="4 11" id="KW-0812">Transmembrane</keyword>
<comment type="caution">
    <text evidence="13">The sequence shown here is derived from an EMBL/GenBank/DDBJ whole genome shotgun (WGS) entry which is preliminary data.</text>
</comment>
<dbReference type="GO" id="GO:0005886">
    <property type="term" value="C:plasma membrane"/>
    <property type="evidence" value="ECO:0007669"/>
    <property type="project" value="UniProtKB-SubCell"/>
</dbReference>
<feature type="region of interest" description="Disordered" evidence="12">
    <location>
        <begin position="131"/>
        <end position="150"/>
    </location>
</feature>
<comment type="subcellular location">
    <subcellularLocation>
        <location evidence="11">Cell membrane</location>
        <topology evidence="11">Single-pass membrane protein</topology>
    </subcellularLocation>
</comment>
<keyword evidence="10 11" id="KW-0472">Membrane</keyword>
<evidence type="ECO:0000256" key="11">
    <source>
        <dbReference type="HAMAP-Rule" id="MF_00276"/>
    </source>
</evidence>
<organism evidence="13 14">
    <name type="scientific">Clostridium aciditolerans</name>
    <dbReference type="NCBI Taxonomy" id="339861"/>
    <lineage>
        <taxon>Bacteria</taxon>
        <taxon>Bacillati</taxon>
        <taxon>Bacillota</taxon>
        <taxon>Clostridia</taxon>
        <taxon>Eubacteriales</taxon>
        <taxon>Clostridiaceae</taxon>
        <taxon>Clostridium</taxon>
    </lineage>
</organism>
<evidence type="ECO:0000256" key="10">
    <source>
        <dbReference type="ARBA" id="ARBA00023136"/>
    </source>
</evidence>
<dbReference type="GO" id="GO:0008556">
    <property type="term" value="F:P-type potassium transmembrane transporter activity"/>
    <property type="evidence" value="ECO:0007669"/>
    <property type="project" value="InterPro"/>
</dbReference>
<accession>A0A934HSV9</accession>
<gene>
    <name evidence="11" type="primary">kdpC</name>
    <name evidence="13" type="ORF">I6U51_13470</name>
</gene>
<dbReference type="InterPro" id="IPR003820">
    <property type="entry name" value="KdpC"/>
</dbReference>
<keyword evidence="3 11" id="KW-0633">Potassium transport</keyword>
<dbReference type="RefSeq" id="WP_211143139.1">
    <property type="nucleotide sequence ID" value="NZ_JAEEGB010000015.1"/>
</dbReference>
<keyword evidence="1 11" id="KW-0813">Transport</keyword>
<evidence type="ECO:0000313" key="13">
    <source>
        <dbReference type="EMBL" id="MBI6873710.1"/>
    </source>
</evidence>
<comment type="function">
    <text evidence="11">Part of the high-affinity ATP-driven potassium transport (or Kdp) system, which catalyzes the hydrolysis of ATP coupled with the electrogenic transport of potassium into the cytoplasm. This subunit acts as a catalytic chaperone that increases the ATP-binding affinity of the ATP-hydrolyzing subunit KdpB by the formation of a transient KdpB/KdpC/ATP ternary complex.</text>
</comment>
<evidence type="ECO:0000256" key="5">
    <source>
        <dbReference type="ARBA" id="ARBA00022741"/>
    </source>
</evidence>
<keyword evidence="14" id="KW-1185">Reference proteome</keyword>
<evidence type="ECO:0000256" key="9">
    <source>
        <dbReference type="ARBA" id="ARBA00023065"/>
    </source>
</evidence>
<evidence type="ECO:0000256" key="8">
    <source>
        <dbReference type="ARBA" id="ARBA00022989"/>
    </source>
</evidence>
<sequence length="208" mass="22542">MKTLKRSILISVVLLILCGIIYPLAMTGISQLVFNKKANGSMIFVNGKEVGSELIGQSFTDPRFFHGRISAVNYNTYTEADTKPDKNGKVSYTGVSSGSQNLAPSNKALTDRVQKDIDEFLKSHPSVKKEDIPTDLLTSSGSGLDPNISPESAKIQIPAVSKATGISEAELQNIVNKYTEERALGIFGEPRVNVLKVNLEIATLLNTK</sequence>
<evidence type="ECO:0000256" key="6">
    <source>
        <dbReference type="ARBA" id="ARBA00022840"/>
    </source>
</evidence>
<keyword evidence="7 11" id="KW-0630">Potassium</keyword>
<evidence type="ECO:0000313" key="14">
    <source>
        <dbReference type="Proteomes" id="UP000622687"/>
    </source>
</evidence>
<evidence type="ECO:0000256" key="3">
    <source>
        <dbReference type="ARBA" id="ARBA00022538"/>
    </source>
</evidence>
<evidence type="ECO:0000256" key="4">
    <source>
        <dbReference type="ARBA" id="ARBA00022692"/>
    </source>
</evidence>
<comment type="similarity">
    <text evidence="11">Belongs to the KdpC family.</text>
</comment>
<dbReference type="NCBIfam" id="TIGR00681">
    <property type="entry name" value="kdpC"/>
    <property type="match status" value="1"/>
</dbReference>
<dbReference type="HAMAP" id="MF_00276">
    <property type="entry name" value="KdpC"/>
    <property type="match status" value="1"/>
</dbReference>
<dbReference type="Pfam" id="PF02669">
    <property type="entry name" value="KdpC"/>
    <property type="match status" value="1"/>
</dbReference>
<dbReference type="NCBIfam" id="NF001454">
    <property type="entry name" value="PRK00315.1"/>
    <property type="match status" value="1"/>
</dbReference>
<keyword evidence="2 11" id="KW-1003">Cell membrane</keyword>
<dbReference type="PANTHER" id="PTHR30042:SF2">
    <property type="entry name" value="POTASSIUM-TRANSPORTING ATPASE KDPC SUBUNIT"/>
    <property type="match status" value="1"/>
</dbReference>
<proteinExistence type="inferred from homology"/>
<dbReference type="EMBL" id="JAEEGB010000015">
    <property type="protein sequence ID" value="MBI6873710.1"/>
    <property type="molecule type" value="Genomic_DNA"/>
</dbReference>
<evidence type="ECO:0000256" key="1">
    <source>
        <dbReference type="ARBA" id="ARBA00022448"/>
    </source>
</evidence>
<dbReference type="PANTHER" id="PTHR30042">
    <property type="entry name" value="POTASSIUM-TRANSPORTING ATPASE C CHAIN"/>
    <property type="match status" value="1"/>
</dbReference>
<keyword evidence="5 11" id="KW-0547">Nucleotide-binding</keyword>
<comment type="subunit">
    <text evidence="11">The system is composed of three essential subunits: KdpA, KdpB and KdpC.</text>
</comment>
<dbReference type="GO" id="GO:0005524">
    <property type="term" value="F:ATP binding"/>
    <property type="evidence" value="ECO:0007669"/>
    <property type="project" value="UniProtKB-UniRule"/>
</dbReference>
<keyword evidence="8 11" id="KW-1133">Transmembrane helix</keyword>
<dbReference type="Proteomes" id="UP000622687">
    <property type="component" value="Unassembled WGS sequence"/>
</dbReference>
<evidence type="ECO:0000256" key="2">
    <source>
        <dbReference type="ARBA" id="ARBA00022475"/>
    </source>
</evidence>
<keyword evidence="9 11" id="KW-0406">Ion transport</keyword>
<evidence type="ECO:0000256" key="12">
    <source>
        <dbReference type="SAM" id="MobiDB-lite"/>
    </source>
</evidence>
<dbReference type="PIRSF" id="PIRSF001296">
    <property type="entry name" value="K_ATPase_KdpC"/>
    <property type="match status" value="1"/>
</dbReference>
<keyword evidence="6 11" id="KW-0067">ATP-binding</keyword>